<organism evidence="1 2">
    <name type="scientific">Tothia fuscella</name>
    <dbReference type="NCBI Taxonomy" id="1048955"/>
    <lineage>
        <taxon>Eukaryota</taxon>
        <taxon>Fungi</taxon>
        <taxon>Dikarya</taxon>
        <taxon>Ascomycota</taxon>
        <taxon>Pezizomycotina</taxon>
        <taxon>Dothideomycetes</taxon>
        <taxon>Pleosporomycetidae</taxon>
        <taxon>Venturiales</taxon>
        <taxon>Cylindrosympodiaceae</taxon>
        <taxon>Tothia</taxon>
    </lineage>
</organism>
<comment type="caution">
    <text evidence="1">The sequence shown here is derived from an EMBL/GenBank/DDBJ whole genome shotgun (WGS) entry which is preliminary data.</text>
</comment>
<dbReference type="Proteomes" id="UP000800235">
    <property type="component" value="Unassembled WGS sequence"/>
</dbReference>
<protein>
    <submittedName>
        <fullName evidence="1">Uncharacterized protein</fullName>
    </submittedName>
</protein>
<dbReference type="AlphaFoldDB" id="A0A9P4TUH8"/>
<name>A0A9P4TUH8_9PEZI</name>
<evidence type="ECO:0000313" key="1">
    <source>
        <dbReference type="EMBL" id="KAF2422849.1"/>
    </source>
</evidence>
<evidence type="ECO:0000313" key="2">
    <source>
        <dbReference type="Proteomes" id="UP000800235"/>
    </source>
</evidence>
<accession>A0A9P4TUH8</accession>
<reference evidence="1" key="1">
    <citation type="journal article" date="2020" name="Stud. Mycol.">
        <title>101 Dothideomycetes genomes: a test case for predicting lifestyles and emergence of pathogens.</title>
        <authorList>
            <person name="Haridas S."/>
            <person name="Albert R."/>
            <person name="Binder M."/>
            <person name="Bloem J."/>
            <person name="Labutti K."/>
            <person name="Salamov A."/>
            <person name="Andreopoulos B."/>
            <person name="Baker S."/>
            <person name="Barry K."/>
            <person name="Bills G."/>
            <person name="Bluhm B."/>
            <person name="Cannon C."/>
            <person name="Castanera R."/>
            <person name="Culley D."/>
            <person name="Daum C."/>
            <person name="Ezra D."/>
            <person name="Gonzalez J."/>
            <person name="Henrissat B."/>
            <person name="Kuo A."/>
            <person name="Liang C."/>
            <person name="Lipzen A."/>
            <person name="Lutzoni F."/>
            <person name="Magnuson J."/>
            <person name="Mondo S."/>
            <person name="Nolan M."/>
            <person name="Ohm R."/>
            <person name="Pangilinan J."/>
            <person name="Park H.-J."/>
            <person name="Ramirez L."/>
            <person name="Alfaro M."/>
            <person name="Sun H."/>
            <person name="Tritt A."/>
            <person name="Yoshinaga Y."/>
            <person name="Zwiers L.-H."/>
            <person name="Turgeon B."/>
            <person name="Goodwin S."/>
            <person name="Spatafora J."/>
            <person name="Crous P."/>
            <person name="Grigoriev I."/>
        </authorList>
    </citation>
    <scope>NUCLEOTIDE SEQUENCE</scope>
    <source>
        <strain evidence="1">CBS 130266</strain>
    </source>
</reference>
<gene>
    <name evidence="1" type="ORF">EJ08DRAFT_653001</name>
</gene>
<sequence length="220" mass="24935">MAGKEWWELTWKDKDPSAFKKYGGAVPGIFNIPVHDSASGESISGLYELEKDGGLFRQNYPCTSNENGFRGLAKFDRNKDKTYEFLNATGLYALDEFDKVCRQEQFCVQWSPDGPRNPEPFNFSSDYNGDGESKMGAYPYQSCHRYWFNGWNNNDPSIKISPFVSNCEYKNARGRLNALQIDVTVENGTGRDTVDCLWMKCPDMGPVCRDPQFGDSFGVV</sequence>
<dbReference type="EMBL" id="MU007087">
    <property type="protein sequence ID" value="KAF2422849.1"/>
    <property type="molecule type" value="Genomic_DNA"/>
</dbReference>
<keyword evidence="2" id="KW-1185">Reference proteome</keyword>
<proteinExistence type="predicted"/>